<evidence type="ECO:0000256" key="1">
    <source>
        <dbReference type="SAM" id="MobiDB-lite"/>
    </source>
</evidence>
<dbReference type="RefSeq" id="WP_143567603.1">
    <property type="nucleotide sequence ID" value="NZ_JAKJQX010000007.1"/>
</dbReference>
<evidence type="ECO:0000313" key="3">
    <source>
        <dbReference type="Proteomes" id="UP001288387"/>
    </source>
</evidence>
<gene>
    <name evidence="2" type="ORF">U4I38_09470</name>
</gene>
<reference evidence="2" key="1">
    <citation type="submission" date="2023-12" db="EMBL/GenBank/DDBJ databases">
        <title>'Antibacterial potential of Stenotrophomonas maltophilia cystic fibrosis isolates' (manuscript under preparation).</title>
        <authorList>
            <person name="Crisan C.V."/>
            <person name="Pettis M."/>
            <person name="Goldberg J.B."/>
        </authorList>
    </citation>
    <scope>NUCLEOTIDE SEQUENCE</scope>
    <source>
        <strain evidence="2">CCV129</strain>
    </source>
</reference>
<evidence type="ECO:0000313" key="2">
    <source>
        <dbReference type="EMBL" id="MDZ5764702.1"/>
    </source>
</evidence>
<accession>A0AAJ2TQ49</accession>
<feature type="compositionally biased region" description="Basic and acidic residues" evidence="1">
    <location>
        <begin position="233"/>
        <end position="244"/>
    </location>
</feature>
<dbReference type="AlphaFoldDB" id="A0AAJ2TQ49"/>
<name>A0AAJ2TQ49_STEMA</name>
<organism evidence="2 3">
    <name type="scientific">Stenotrophomonas maltophilia</name>
    <name type="common">Pseudomonas maltophilia</name>
    <name type="synonym">Xanthomonas maltophilia</name>
    <dbReference type="NCBI Taxonomy" id="40324"/>
    <lineage>
        <taxon>Bacteria</taxon>
        <taxon>Pseudomonadati</taxon>
        <taxon>Pseudomonadota</taxon>
        <taxon>Gammaproteobacteria</taxon>
        <taxon>Lysobacterales</taxon>
        <taxon>Lysobacteraceae</taxon>
        <taxon>Stenotrophomonas</taxon>
        <taxon>Stenotrophomonas maltophilia group</taxon>
    </lineage>
</organism>
<comment type="caution">
    <text evidence="2">The sequence shown here is derived from an EMBL/GenBank/DDBJ whole genome shotgun (WGS) entry which is preliminary data.</text>
</comment>
<dbReference type="Proteomes" id="UP001288387">
    <property type="component" value="Unassembled WGS sequence"/>
</dbReference>
<dbReference type="EMBL" id="JAXRVB010000008">
    <property type="protein sequence ID" value="MDZ5764702.1"/>
    <property type="molecule type" value="Genomic_DNA"/>
</dbReference>
<protein>
    <submittedName>
        <fullName evidence="2">Uncharacterized protein</fullName>
    </submittedName>
</protein>
<proteinExistence type="predicted"/>
<sequence>MYRFDPNENPFVEDLLRLLGPRGRGFSYRWHPSVPVKGRFSPAQFRALARIFLSRLYGVDQGGYLKHAHVSHDGPVRCSVRVVLDHEDGYLRQMLGSMRREQMSGLVPEDTRVVLVHVGLDGVTELFSGRRDVLVRSLIELFGDKDPYGEVDREPHRWPFGAWMYDVMDSIVDPEGRVPPLDGVEARDAYWGDISCDDDDDDAWLRHRNEPPGAVANDGRGRHGGSGDGGDGEGPRGPDDRDGPGRGGVMEVLGHPVLFSADPQLLADILENL</sequence>
<feature type="region of interest" description="Disordered" evidence="1">
    <location>
        <begin position="202"/>
        <end position="251"/>
    </location>
</feature>